<keyword evidence="3" id="KW-0812">Transmembrane</keyword>
<feature type="region of interest" description="Disordered" evidence="2">
    <location>
        <begin position="113"/>
        <end position="146"/>
    </location>
</feature>
<keyword evidence="5" id="KW-1185">Reference proteome</keyword>
<evidence type="ECO:0000256" key="3">
    <source>
        <dbReference type="SAM" id="Phobius"/>
    </source>
</evidence>
<protein>
    <recommendedName>
        <fullName evidence="6">WXG100 family type VII secretion target</fullName>
    </recommendedName>
</protein>
<feature type="coiled-coil region" evidence="1">
    <location>
        <begin position="174"/>
        <end position="201"/>
    </location>
</feature>
<feature type="transmembrane region" description="Helical" evidence="3">
    <location>
        <begin position="222"/>
        <end position="240"/>
    </location>
</feature>
<evidence type="ECO:0000256" key="2">
    <source>
        <dbReference type="SAM" id="MobiDB-lite"/>
    </source>
</evidence>
<dbReference type="Proteomes" id="UP001597351">
    <property type="component" value="Unassembled WGS sequence"/>
</dbReference>
<accession>A0ABW4TMR0</accession>
<keyword evidence="3" id="KW-0472">Membrane</keyword>
<reference evidence="5" key="1">
    <citation type="journal article" date="2019" name="Int. J. Syst. Evol. Microbiol.">
        <title>The Global Catalogue of Microorganisms (GCM) 10K type strain sequencing project: providing services to taxonomists for standard genome sequencing and annotation.</title>
        <authorList>
            <consortium name="The Broad Institute Genomics Platform"/>
            <consortium name="The Broad Institute Genome Sequencing Center for Infectious Disease"/>
            <person name="Wu L."/>
            <person name="Ma J."/>
        </authorList>
    </citation>
    <scope>NUCLEOTIDE SEQUENCE [LARGE SCALE GENOMIC DNA]</scope>
    <source>
        <strain evidence="5">CGMCC 1.12477</strain>
    </source>
</reference>
<name>A0ABW4TMR0_9ACTN</name>
<keyword evidence="3" id="KW-1133">Transmembrane helix</keyword>
<keyword evidence="1" id="KW-0175">Coiled coil</keyword>
<evidence type="ECO:0000256" key="1">
    <source>
        <dbReference type="SAM" id="Coils"/>
    </source>
</evidence>
<evidence type="ECO:0000313" key="4">
    <source>
        <dbReference type="EMBL" id="MFD1946391.1"/>
    </source>
</evidence>
<evidence type="ECO:0000313" key="5">
    <source>
        <dbReference type="Proteomes" id="UP001597351"/>
    </source>
</evidence>
<feature type="transmembrane region" description="Helical" evidence="3">
    <location>
        <begin position="246"/>
        <end position="271"/>
    </location>
</feature>
<gene>
    <name evidence="4" type="ORF">ACFSDE_06270</name>
</gene>
<evidence type="ECO:0008006" key="6">
    <source>
        <dbReference type="Google" id="ProtNLM"/>
    </source>
</evidence>
<feature type="compositionally biased region" description="Basic and acidic residues" evidence="2">
    <location>
        <begin position="113"/>
        <end position="127"/>
    </location>
</feature>
<comment type="caution">
    <text evidence="4">The sequence shown here is derived from an EMBL/GenBank/DDBJ whole genome shotgun (WGS) entry which is preliminary data.</text>
</comment>
<dbReference type="EMBL" id="JBHUGD010000003">
    <property type="protein sequence ID" value="MFD1946391.1"/>
    <property type="molecule type" value="Genomic_DNA"/>
</dbReference>
<sequence>MSGRPSDWYAVELHTDPTPGDADATIAAGRHYREVADAIQTAARRLREIAAAPDMESEAVEVFVGKAEEVARDIERAHERYQGVGDALYTYGFALGRAQDDADDALRRGIRAREDTHDARQRLDSARQRLQQAQDDDAAAPPEAPPADLSGYYVIVTRTEGDVAEAEGAWQRAIGDAQQAREDAERAARTAREAIEDVKDSGDLNDSKWDNIAGVLKKIADFAGMIAAVCGILALAVGWIPVIGQALAAVLGTVALIAGLVSLVCNVALLIGGKGSLKSVILDLVGVLSFGIGRAVIAGARGAARGAQGLARLNAGRLAATSPASRIAAGLPGGSSASAIRSMLGGNSAISNLSRAQARSMAQAGRNVPMFSGTAPFTSALADVRAFPSNLATVFNRANLSAAWSQTPAAFNAIRNSASMTEALARFTGNADALAHVNFSSGIDAAVRNGDLFTRATALTGVGFGATGVSFGLDSYQFATSDLWDQWFNSPADQLDLPGDGALAR</sequence>
<dbReference type="RefSeq" id="WP_343916495.1">
    <property type="nucleotide sequence ID" value="NZ_BAAAJT010000002.1"/>
</dbReference>
<proteinExistence type="predicted"/>
<organism evidence="4 5">
    <name type="scientific">Nocardioides aestuarii</name>
    <dbReference type="NCBI Taxonomy" id="252231"/>
    <lineage>
        <taxon>Bacteria</taxon>
        <taxon>Bacillati</taxon>
        <taxon>Actinomycetota</taxon>
        <taxon>Actinomycetes</taxon>
        <taxon>Propionibacteriales</taxon>
        <taxon>Nocardioidaceae</taxon>
        <taxon>Nocardioides</taxon>
    </lineage>
</organism>